<accession>A0ABY4KPZ0</accession>
<sequence>MDIELRIRERAYEIWDAQGQPDGQDAEHWLLAREEVEHFYKKGDPRAGSVEKQTESLDAETGPA</sequence>
<dbReference type="Pfam" id="PF11154">
    <property type="entry name" value="DUF2934"/>
    <property type="match status" value="1"/>
</dbReference>
<reference evidence="2 3" key="1">
    <citation type="submission" date="2022-04" db="EMBL/GenBank/DDBJ databases">
        <title>Pseudomonas knackmussii B09-2.</title>
        <authorList>
            <person name="Deng Y."/>
        </authorList>
    </citation>
    <scope>NUCLEOTIDE SEQUENCE [LARGE SCALE GENOMIC DNA]</scope>
    <source>
        <strain evidence="2 3">B09-2</strain>
    </source>
</reference>
<evidence type="ECO:0000256" key="1">
    <source>
        <dbReference type="SAM" id="MobiDB-lite"/>
    </source>
</evidence>
<dbReference type="Proteomes" id="UP000831189">
    <property type="component" value="Chromosome"/>
</dbReference>
<feature type="region of interest" description="Disordered" evidence="1">
    <location>
        <begin position="42"/>
        <end position="64"/>
    </location>
</feature>
<gene>
    <name evidence="2" type="ORF">M0M42_00230</name>
</gene>
<name>A0ABY4KPZ0_9PSED</name>
<proteinExistence type="predicted"/>
<dbReference type="InterPro" id="IPR021327">
    <property type="entry name" value="DUF2934"/>
</dbReference>
<keyword evidence="3" id="KW-1185">Reference proteome</keyword>
<dbReference type="EMBL" id="CP096208">
    <property type="protein sequence ID" value="UPQ82880.1"/>
    <property type="molecule type" value="Genomic_DNA"/>
</dbReference>
<evidence type="ECO:0000313" key="3">
    <source>
        <dbReference type="Proteomes" id="UP000831189"/>
    </source>
</evidence>
<organism evidence="2 3">
    <name type="scientific">Pseudomonas knackmussii</name>
    <dbReference type="NCBI Taxonomy" id="65741"/>
    <lineage>
        <taxon>Bacteria</taxon>
        <taxon>Pseudomonadati</taxon>
        <taxon>Pseudomonadota</taxon>
        <taxon>Gammaproteobacteria</taxon>
        <taxon>Pseudomonadales</taxon>
        <taxon>Pseudomonadaceae</taxon>
        <taxon>Pseudomonas</taxon>
    </lineage>
</organism>
<protein>
    <submittedName>
        <fullName evidence="2">DUF2934 domain-containing protein</fullName>
    </submittedName>
</protein>
<evidence type="ECO:0000313" key="2">
    <source>
        <dbReference type="EMBL" id="UPQ82880.1"/>
    </source>
</evidence>